<reference evidence="2" key="2">
    <citation type="submission" date="2021-04" db="EMBL/GenBank/DDBJ databases">
        <authorList>
            <person name="Gilroy R."/>
        </authorList>
    </citation>
    <scope>NUCLEOTIDE SEQUENCE</scope>
    <source>
        <strain evidence="2">ChiBcec16_6824</strain>
    </source>
</reference>
<feature type="signal peptide" evidence="1">
    <location>
        <begin position="1"/>
        <end position="22"/>
    </location>
</feature>
<evidence type="ECO:0000313" key="3">
    <source>
        <dbReference type="Proteomes" id="UP000823868"/>
    </source>
</evidence>
<name>A0A9D2BYX3_9FIRM</name>
<reference evidence="2" key="1">
    <citation type="journal article" date="2021" name="PeerJ">
        <title>Extensive microbial diversity within the chicken gut microbiome revealed by metagenomics and culture.</title>
        <authorList>
            <person name="Gilroy R."/>
            <person name="Ravi A."/>
            <person name="Getino M."/>
            <person name="Pursley I."/>
            <person name="Horton D.L."/>
            <person name="Alikhan N.F."/>
            <person name="Baker D."/>
            <person name="Gharbi K."/>
            <person name="Hall N."/>
            <person name="Watson M."/>
            <person name="Adriaenssens E.M."/>
            <person name="Foster-Nyarko E."/>
            <person name="Jarju S."/>
            <person name="Secka A."/>
            <person name="Antonio M."/>
            <person name="Oren A."/>
            <person name="Chaudhuri R.R."/>
            <person name="La Ragione R."/>
            <person name="Hildebrand F."/>
            <person name="Pallen M.J."/>
        </authorList>
    </citation>
    <scope>NUCLEOTIDE SEQUENCE</scope>
    <source>
        <strain evidence="2">ChiBcec16_6824</strain>
    </source>
</reference>
<accession>A0A9D2BYX3</accession>
<gene>
    <name evidence="2" type="ORF">H9841_06875</name>
</gene>
<sequence>MKAVIGSAVLAAFRFLLGGCSAQTTELTPSPTTTPGADESTTVSVELSDDGITADGQALSAQSEGPVQVGQPLYNYNAASEGSSATAVIITQPGTYRLSGTLSDGQVAVDLGAEALDDPTAVVTLILDGVDITCSSAPALVFSQVYECADTQAKITAAQVDTSTAGARLVLTDGSENALTSTSAGAEGALTTAVSLNLSGQETGDGLLSVTSSSTDISGAVHLTLNGGRLMVQAQGAALQVQEEALSVITINDGKYFLNGGLSGTGDGAASQGYLVVNGGEVVALAAGQGLSATSGLQIQGGSVLALGSTVGPVDPGSRQAVLEWTFPQQQNLGAALAIESGSGETLLPYTTQRPCSALLYSAPELTDSASCTVTVNGNALGSANAAE</sequence>
<feature type="chain" id="PRO_5039725203" evidence="1">
    <location>
        <begin position="23"/>
        <end position="388"/>
    </location>
</feature>
<dbReference type="InterPro" id="IPR025584">
    <property type="entry name" value="Cthe_2159"/>
</dbReference>
<evidence type="ECO:0000256" key="1">
    <source>
        <dbReference type="SAM" id="SignalP"/>
    </source>
</evidence>
<organism evidence="2 3">
    <name type="scientific">Candidatus Flavonifractor merdigallinarum</name>
    <dbReference type="NCBI Taxonomy" id="2838589"/>
    <lineage>
        <taxon>Bacteria</taxon>
        <taxon>Bacillati</taxon>
        <taxon>Bacillota</taxon>
        <taxon>Clostridia</taxon>
        <taxon>Eubacteriales</taxon>
        <taxon>Oscillospiraceae</taxon>
        <taxon>Flavonifractor</taxon>
    </lineage>
</organism>
<proteinExistence type="predicted"/>
<keyword evidence="1" id="KW-0732">Signal</keyword>
<dbReference type="EMBL" id="DXDX01000127">
    <property type="protein sequence ID" value="HIY21604.1"/>
    <property type="molecule type" value="Genomic_DNA"/>
</dbReference>
<dbReference type="AlphaFoldDB" id="A0A9D2BYX3"/>
<comment type="caution">
    <text evidence="2">The sequence shown here is derived from an EMBL/GenBank/DDBJ whole genome shotgun (WGS) entry which is preliminary data.</text>
</comment>
<dbReference type="Proteomes" id="UP000823868">
    <property type="component" value="Unassembled WGS sequence"/>
</dbReference>
<protein>
    <submittedName>
        <fullName evidence="2">Carbohydrate-binding domain-containing protein</fullName>
    </submittedName>
</protein>
<dbReference type="Pfam" id="PF14262">
    <property type="entry name" value="Cthe_2159"/>
    <property type="match status" value="1"/>
</dbReference>
<evidence type="ECO:0000313" key="2">
    <source>
        <dbReference type="EMBL" id="HIY21604.1"/>
    </source>
</evidence>